<dbReference type="FunFam" id="3.30.160.60:FF:002343">
    <property type="entry name" value="Zinc finger protein 33A"/>
    <property type="match status" value="1"/>
</dbReference>
<dbReference type="EMBL" id="MU154614">
    <property type="protein sequence ID" value="KAF9491671.1"/>
    <property type="molecule type" value="Genomic_DNA"/>
</dbReference>
<reference evidence="11" key="1">
    <citation type="submission" date="2020-11" db="EMBL/GenBank/DDBJ databases">
        <authorList>
            <consortium name="DOE Joint Genome Institute"/>
            <person name="Ahrendt S."/>
            <person name="Riley R."/>
            <person name="Andreopoulos W."/>
            <person name="Labutti K."/>
            <person name="Pangilinan J."/>
            <person name="Ruiz-Duenas F.J."/>
            <person name="Barrasa J.M."/>
            <person name="Sanchez-Garcia M."/>
            <person name="Camarero S."/>
            <person name="Miyauchi S."/>
            <person name="Serrano A."/>
            <person name="Linde D."/>
            <person name="Babiker R."/>
            <person name="Drula E."/>
            <person name="Ayuso-Fernandez I."/>
            <person name="Pacheco R."/>
            <person name="Padilla G."/>
            <person name="Ferreira P."/>
            <person name="Barriuso J."/>
            <person name="Kellner H."/>
            <person name="Castanera R."/>
            <person name="Alfaro M."/>
            <person name="Ramirez L."/>
            <person name="Pisabarro A.G."/>
            <person name="Kuo A."/>
            <person name="Tritt A."/>
            <person name="Lipzen A."/>
            <person name="He G."/>
            <person name="Yan M."/>
            <person name="Ng V."/>
            <person name="Cullen D."/>
            <person name="Martin F."/>
            <person name="Rosso M.-N."/>
            <person name="Henrissat B."/>
            <person name="Hibbett D."/>
            <person name="Martinez A.T."/>
            <person name="Grigoriev I.V."/>
        </authorList>
    </citation>
    <scope>NUCLEOTIDE SEQUENCE</scope>
    <source>
        <strain evidence="11">ATCC 90797</strain>
    </source>
</reference>
<evidence type="ECO:0000313" key="11">
    <source>
        <dbReference type="EMBL" id="KAF9491671.1"/>
    </source>
</evidence>
<dbReference type="Gene3D" id="3.30.160.60">
    <property type="entry name" value="Classic Zinc Finger"/>
    <property type="match status" value="2"/>
</dbReference>
<evidence type="ECO:0000256" key="8">
    <source>
        <dbReference type="SAM" id="MobiDB-lite"/>
    </source>
</evidence>
<evidence type="ECO:0000256" key="7">
    <source>
        <dbReference type="PROSITE-ProRule" id="PRU00042"/>
    </source>
</evidence>
<evidence type="ECO:0000256" key="5">
    <source>
        <dbReference type="ARBA" id="ARBA00023163"/>
    </source>
</evidence>
<dbReference type="InterPro" id="IPR023213">
    <property type="entry name" value="CAT-like_dom_sf"/>
</dbReference>
<accession>A0A9P5ZTT7</accession>
<dbReference type="GO" id="GO:0000981">
    <property type="term" value="F:DNA-binding transcription factor activity, RNA polymerase II-specific"/>
    <property type="evidence" value="ECO:0007669"/>
    <property type="project" value="InterPro"/>
</dbReference>
<name>A0A9P5ZTT7_PLEER</name>
<dbReference type="OrthoDB" id="6365676at2759"/>
<feature type="region of interest" description="Disordered" evidence="8">
    <location>
        <begin position="295"/>
        <end position="356"/>
    </location>
</feature>
<evidence type="ECO:0000256" key="2">
    <source>
        <dbReference type="ARBA" id="ARBA00022771"/>
    </source>
</evidence>
<dbReference type="PROSITE" id="PS50157">
    <property type="entry name" value="ZINC_FINGER_C2H2_2"/>
    <property type="match status" value="2"/>
</dbReference>
<keyword evidence="2 7" id="KW-0863">Zinc-finger</keyword>
<keyword evidence="6" id="KW-0539">Nucleus</keyword>
<protein>
    <submittedName>
        <fullName evidence="11">Uncharacterized protein</fullName>
    </submittedName>
</protein>
<evidence type="ECO:0000259" key="10">
    <source>
        <dbReference type="PROSITE" id="PS50157"/>
    </source>
</evidence>
<feature type="compositionally biased region" description="Polar residues" evidence="8">
    <location>
        <begin position="164"/>
        <end position="178"/>
    </location>
</feature>
<keyword evidence="4" id="KW-0805">Transcription regulation</keyword>
<dbReference type="Proteomes" id="UP000807025">
    <property type="component" value="Unassembled WGS sequence"/>
</dbReference>
<evidence type="ECO:0000256" key="3">
    <source>
        <dbReference type="ARBA" id="ARBA00022833"/>
    </source>
</evidence>
<feature type="compositionally biased region" description="Polar residues" evidence="8">
    <location>
        <begin position="256"/>
        <end position="272"/>
    </location>
</feature>
<dbReference type="InterPro" id="IPR001078">
    <property type="entry name" value="2-oxoacid_DH_actylTfrase"/>
</dbReference>
<dbReference type="Gene3D" id="3.30.559.10">
    <property type="entry name" value="Chloramphenicol acetyltransferase-like domain"/>
    <property type="match status" value="1"/>
</dbReference>
<dbReference type="SUPFAM" id="SSF57667">
    <property type="entry name" value="beta-beta-alpha zinc fingers"/>
    <property type="match status" value="1"/>
</dbReference>
<dbReference type="GO" id="GO:0016746">
    <property type="term" value="F:acyltransferase activity"/>
    <property type="evidence" value="ECO:0007669"/>
    <property type="project" value="InterPro"/>
</dbReference>
<feature type="region of interest" description="Disordered" evidence="8">
    <location>
        <begin position="252"/>
        <end position="275"/>
    </location>
</feature>
<proteinExistence type="predicted"/>
<dbReference type="SUPFAM" id="SSF52777">
    <property type="entry name" value="CoA-dependent acyltransferases"/>
    <property type="match status" value="1"/>
</dbReference>
<dbReference type="Gene3D" id="4.10.240.10">
    <property type="entry name" value="Zn(2)-C6 fungal-type DNA-binding domain"/>
    <property type="match status" value="1"/>
</dbReference>
<comment type="caution">
    <text evidence="11">The sequence shown here is derived from an EMBL/GenBank/DDBJ whole genome shotgun (WGS) entry which is preliminary data.</text>
</comment>
<keyword evidence="5" id="KW-0804">Transcription</keyword>
<feature type="region of interest" description="Disordered" evidence="8">
    <location>
        <begin position="156"/>
        <end position="178"/>
    </location>
</feature>
<evidence type="ECO:0000259" key="9">
    <source>
        <dbReference type="PROSITE" id="PS50048"/>
    </source>
</evidence>
<evidence type="ECO:0000256" key="6">
    <source>
        <dbReference type="ARBA" id="ARBA00023242"/>
    </source>
</evidence>
<dbReference type="PROSITE" id="PS00028">
    <property type="entry name" value="ZINC_FINGER_C2H2_1"/>
    <property type="match status" value="2"/>
</dbReference>
<feature type="compositionally biased region" description="Polar residues" evidence="8">
    <location>
        <begin position="296"/>
        <end position="310"/>
    </location>
</feature>
<dbReference type="AlphaFoldDB" id="A0A9P5ZTT7"/>
<sequence>MDGQRVMHHALKRSMTTSFNGAHFLAFAINPPPLVVMAGDHQCSVCQATFTRPQHVARHMRSHTGDKPYKCEFCGDQFARSDLLSRHVNKSHASEKPIAGSSTTRKKAASRATTSRQSCDQCVESNLFCDGSNPCSKCTQRAVRCTFVKFHRKTAPIGPGHNLTRPQSTSSRLAGPSSSTDFLLGPALPSFASRSSDPTPISTYTPLCSLPNLRLADDVAQPGLPKPSEADYAKYQSQAEYIRRLSLFQSGMEVSPPTSTTPLGRGSDTSAASGLGVGATNFAYPSVSDESKYSTDPRSLSVNFSSDSSAPPSPTWSGVHLPPDVSSQQHPYHESHAHTHSNDLQDGLPVFPPNANFGHNDSEFSSALSLMSLEDPNALAEFSNDVASFFTMNAIDTFSDNFGSTPMPRKPSARGADLLTQSNTPRHPNGHSRSSDSQSPVSRDEELQALKDSWKMYLRTPDELTLPDFSTPASTSQSHHRTRVTSMPSAQPPSADRSGPLAAHGAPPSTRTAMRANPDDSDLRSYEAAVRARRAPLRLSPVPKRARGATIGSTITSSCSPLVAVATDGGGGAGSARPPFKRLASRTLGPEDAKRAMLGYDASDDDSDAADGEFERREVSYRCNLGEQEPSRPALRLGFGFSRAAMAPPASFGGLADRRRRMSVPAMRSTDSTVNIRLHLLTGALVMRTYFLMGQSCILAVGSTQATLVPAPEEERGFKTAQIMKVTLSSDHRTVDGAVAARWMAAFKGYLENPLTFML</sequence>
<dbReference type="SUPFAM" id="SSF57701">
    <property type="entry name" value="Zn2/Cys6 DNA-binding domain"/>
    <property type="match status" value="1"/>
</dbReference>
<feature type="region of interest" description="Disordered" evidence="8">
    <location>
        <begin position="402"/>
        <end position="444"/>
    </location>
</feature>
<evidence type="ECO:0000256" key="4">
    <source>
        <dbReference type="ARBA" id="ARBA00023015"/>
    </source>
</evidence>
<feature type="region of interest" description="Disordered" evidence="8">
    <location>
        <begin position="464"/>
        <end position="524"/>
    </location>
</feature>
<dbReference type="InterPro" id="IPR001138">
    <property type="entry name" value="Zn2Cys6_DnaBD"/>
</dbReference>
<dbReference type="Pfam" id="PF00198">
    <property type="entry name" value="2-oxoacid_dh"/>
    <property type="match status" value="1"/>
</dbReference>
<keyword evidence="3" id="KW-0862">Zinc</keyword>
<dbReference type="InterPro" id="IPR036864">
    <property type="entry name" value="Zn2-C6_fun-type_DNA-bd_sf"/>
</dbReference>
<dbReference type="InterPro" id="IPR036236">
    <property type="entry name" value="Znf_C2H2_sf"/>
</dbReference>
<keyword evidence="1" id="KW-0479">Metal-binding</keyword>
<feature type="compositionally biased region" description="Basic and acidic residues" evidence="8">
    <location>
        <begin position="331"/>
        <end position="343"/>
    </location>
</feature>
<feature type="region of interest" description="Disordered" evidence="8">
    <location>
        <begin position="89"/>
        <end position="109"/>
    </location>
</feature>
<dbReference type="GO" id="GO:0008270">
    <property type="term" value="F:zinc ion binding"/>
    <property type="evidence" value="ECO:0007669"/>
    <property type="project" value="UniProtKB-KW"/>
</dbReference>
<dbReference type="SMART" id="SM00355">
    <property type="entry name" value="ZnF_C2H2"/>
    <property type="match status" value="2"/>
</dbReference>
<dbReference type="CDD" id="cd00067">
    <property type="entry name" value="GAL4"/>
    <property type="match status" value="1"/>
</dbReference>
<feature type="domain" description="C2H2-type" evidence="10">
    <location>
        <begin position="69"/>
        <end position="97"/>
    </location>
</feature>
<organism evidence="11 12">
    <name type="scientific">Pleurotus eryngii</name>
    <name type="common">Boletus of the steppes</name>
    <dbReference type="NCBI Taxonomy" id="5323"/>
    <lineage>
        <taxon>Eukaryota</taxon>
        <taxon>Fungi</taxon>
        <taxon>Dikarya</taxon>
        <taxon>Basidiomycota</taxon>
        <taxon>Agaricomycotina</taxon>
        <taxon>Agaricomycetes</taxon>
        <taxon>Agaricomycetidae</taxon>
        <taxon>Agaricales</taxon>
        <taxon>Pleurotineae</taxon>
        <taxon>Pleurotaceae</taxon>
        <taxon>Pleurotus</taxon>
    </lineage>
</organism>
<feature type="domain" description="C2H2-type" evidence="10">
    <location>
        <begin position="41"/>
        <end position="68"/>
    </location>
</feature>
<evidence type="ECO:0000313" key="12">
    <source>
        <dbReference type="Proteomes" id="UP000807025"/>
    </source>
</evidence>
<evidence type="ECO:0000256" key="1">
    <source>
        <dbReference type="ARBA" id="ARBA00022723"/>
    </source>
</evidence>
<dbReference type="PANTHER" id="PTHR47660:SF2">
    <property type="entry name" value="TRANSCRIPTION FACTOR WITH C2H2 AND ZN(2)-CYS(6) DNA BINDING DOMAIN (EUROFUNG)"/>
    <property type="match status" value="1"/>
</dbReference>
<keyword evidence="12" id="KW-1185">Reference proteome</keyword>
<gene>
    <name evidence="11" type="ORF">BDN71DRAFT_1592166</name>
</gene>
<feature type="domain" description="Zn(2)-C6 fungal-type" evidence="9">
    <location>
        <begin position="118"/>
        <end position="147"/>
    </location>
</feature>
<dbReference type="PROSITE" id="PS50048">
    <property type="entry name" value="ZN2_CY6_FUNGAL_2"/>
    <property type="match status" value="1"/>
</dbReference>
<dbReference type="PANTHER" id="PTHR47660">
    <property type="entry name" value="TRANSCRIPTION FACTOR WITH C2H2 AND ZN(2)-CYS(6) DNA BINDING DOMAIN (EUROFUNG)-RELATED-RELATED"/>
    <property type="match status" value="1"/>
</dbReference>
<dbReference type="InterPro" id="IPR013087">
    <property type="entry name" value="Znf_C2H2_type"/>
</dbReference>